<sequence length="183" mass="21753">MTCPEFRDSRWGFVSVNPYVLQSHFQLTKSFSGATSHEVRDHFLQWAPHELESRLKPGIPTHKAFGQWASETARYRYCLFVDDICLESLDHETRNCPVVKVLEKDWGPLSLAERQYEIHPDFHDGETDDGEEEVGWMYLPVFDYLNWYDILTEEDAWWPFYVRPPYIDWAETKDDLVGSWRNK</sequence>
<protein>
    <submittedName>
        <fullName evidence="1">Uncharacterized protein</fullName>
    </submittedName>
</protein>
<dbReference type="AlphaFoldDB" id="A0A9Q0AL91"/>
<proteinExistence type="predicted"/>
<name>A0A9Q0AL91_9PEZI</name>
<dbReference type="EMBL" id="JAFIMR010000029">
    <property type="protein sequence ID" value="KAI1861630.1"/>
    <property type="molecule type" value="Genomic_DNA"/>
</dbReference>
<reference evidence="1" key="1">
    <citation type="submission" date="2021-03" db="EMBL/GenBank/DDBJ databases">
        <title>Revisited historic fungal species revealed as producer of novel bioactive compounds through whole genome sequencing and comparative genomics.</title>
        <authorList>
            <person name="Vignolle G.A."/>
            <person name="Hochenegger N."/>
            <person name="Mach R.L."/>
            <person name="Mach-Aigner A.R."/>
            <person name="Javad Rahimi M."/>
            <person name="Salim K.A."/>
            <person name="Chan C.M."/>
            <person name="Lim L.B.L."/>
            <person name="Cai F."/>
            <person name="Druzhinina I.S."/>
            <person name="U'Ren J.M."/>
            <person name="Derntl C."/>
        </authorList>
    </citation>
    <scope>NUCLEOTIDE SEQUENCE</scope>
    <source>
        <strain evidence="1">TUCIM 5799</strain>
    </source>
</reference>
<gene>
    <name evidence="1" type="ORF">JX265_009597</name>
</gene>
<evidence type="ECO:0000313" key="1">
    <source>
        <dbReference type="EMBL" id="KAI1861630.1"/>
    </source>
</evidence>
<accession>A0A9Q0AL91</accession>
<keyword evidence="2" id="KW-1185">Reference proteome</keyword>
<comment type="caution">
    <text evidence="1">The sequence shown here is derived from an EMBL/GenBank/DDBJ whole genome shotgun (WGS) entry which is preliminary data.</text>
</comment>
<dbReference type="Proteomes" id="UP000829685">
    <property type="component" value="Unassembled WGS sequence"/>
</dbReference>
<organism evidence="1 2">
    <name type="scientific">Neoarthrinium moseri</name>
    <dbReference type="NCBI Taxonomy" id="1658444"/>
    <lineage>
        <taxon>Eukaryota</taxon>
        <taxon>Fungi</taxon>
        <taxon>Dikarya</taxon>
        <taxon>Ascomycota</taxon>
        <taxon>Pezizomycotina</taxon>
        <taxon>Sordariomycetes</taxon>
        <taxon>Xylariomycetidae</taxon>
        <taxon>Amphisphaeriales</taxon>
        <taxon>Apiosporaceae</taxon>
        <taxon>Neoarthrinium</taxon>
    </lineage>
</organism>
<evidence type="ECO:0000313" key="2">
    <source>
        <dbReference type="Proteomes" id="UP000829685"/>
    </source>
</evidence>